<evidence type="ECO:0000313" key="6">
    <source>
        <dbReference type="EMBL" id="PLZ85041.1"/>
    </source>
</evidence>
<evidence type="ECO:0000313" key="7">
    <source>
        <dbReference type="Proteomes" id="UP000235036"/>
    </source>
</evidence>
<evidence type="ECO:0000256" key="4">
    <source>
        <dbReference type="ARBA" id="ARBA00023004"/>
    </source>
</evidence>
<keyword evidence="3" id="KW-0560">Oxidoreductase</keyword>
<feature type="binding site" evidence="5">
    <location>
        <position position="184"/>
    </location>
    <ligand>
        <name>Fe cation</name>
        <dbReference type="ChEBI" id="CHEBI:24875"/>
        <note>catalytic</note>
    </ligand>
</feature>
<keyword evidence="2 5" id="KW-0479">Metal-binding</keyword>
<accession>A0A2N6JXD7</accession>
<proteinExistence type="inferred from homology"/>
<dbReference type="PANTHER" id="PTHR10543:SF89">
    <property type="entry name" value="CAROTENOID 9,10(9',10')-CLEAVAGE DIOXYGENASE 1"/>
    <property type="match status" value="1"/>
</dbReference>
<comment type="cofactor">
    <cofactor evidence="5">
        <name>Fe(2+)</name>
        <dbReference type="ChEBI" id="CHEBI:29033"/>
    </cofactor>
    <text evidence="5">Binds 1 Fe(2+) ion per subunit.</text>
</comment>
<evidence type="ECO:0000256" key="3">
    <source>
        <dbReference type="ARBA" id="ARBA00023002"/>
    </source>
</evidence>
<dbReference type="AlphaFoldDB" id="A0A2N6JXD7"/>
<sequence length="492" mass="55776">MQTTRSHQEISLQPKPYTIEDWRGENRSLKQEFAYPIEDVEGEIPTNLKGTLYRNGPGLLDIFGRRLHHPFDGDGMVCAISFSNGRAYFRNSFVRTEAYCAEGLAGRMLYRGVFGTQKPGGWLANAFDLRRKNVANTNVIYWGEKLLALWEASHPYRLDPKTLHTLGRETFNGVLHKNSPFAAHPKIDPGDENREPRLVNFAIKPGPLTTITVYELDLKGKVVQQHDHKIPGFAFIHDFAITPQYCLFFQNPVSFNPLPYILGFRGAAECIKFECDRPTKIWIIPRNPTQEAQVIDADPCFVFHHANAFEQGNEIIVDSICYETFPAIDHNLNYEEIDFDSRPPGQLWRFHLNLQTSTSHRHLIHQRANEFPFINPAFIGKPYSCVYLAAAHQPEGDAPQQAIIKVDPECGEKQIWSAAPRGFVGEPVFVPRTPIKGSEDDGWVLTLVYDATYSRSDVVILDGKNLEKGAIARLHLKHHIPYGLHGSFTSDV</sequence>
<protein>
    <submittedName>
        <fullName evidence="6">Apocarotenoid-15,15'-oxygenase</fullName>
    </submittedName>
</protein>
<organism evidence="6 7">
    <name type="scientific">Fischerella muscicola CCMEE 5323</name>
    <dbReference type="NCBI Taxonomy" id="2019572"/>
    <lineage>
        <taxon>Bacteria</taxon>
        <taxon>Bacillati</taxon>
        <taxon>Cyanobacteriota</taxon>
        <taxon>Cyanophyceae</taxon>
        <taxon>Nostocales</taxon>
        <taxon>Hapalosiphonaceae</taxon>
        <taxon>Fischerella</taxon>
    </lineage>
</organism>
<gene>
    <name evidence="6" type="ORF">CEN44_23190</name>
</gene>
<dbReference type="InterPro" id="IPR004294">
    <property type="entry name" value="Carotenoid_Oase"/>
</dbReference>
<dbReference type="GO" id="GO:0010436">
    <property type="term" value="F:carotenoid dioxygenase activity"/>
    <property type="evidence" value="ECO:0007669"/>
    <property type="project" value="TreeGrafter"/>
</dbReference>
<feature type="binding site" evidence="5">
    <location>
        <position position="304"/>
    </location>
    <ligand>
        <name>Fe cation</name>
        <dbReference type="ChEBI" id="CHEBI:24875"/>
        <note>catalytic</note>
    </ligand>
</feature>
<comment type="caution">
    <text evidence="6">The sequence shown here is derived from an EMBL/GenBank/DDBJ whole genome shotgun (WGS) entry which is preliminary data.</text>
</comment>
<evidence type="ECO:0000256" key="5">
    <source>
        <dbReference type="PIRSR" id="PIRSR604294-1"/>
    </source>
</evidence>
<keyword evidence="4 5" id="KW-0408">Iron</keyword>
<evidence type="ECO:0000256" key="1">
    <source>
        <dbReference type="ARBA" id="ARBA00006787"/>
    </source>
</evidence>
<reference evidence="6 7" key="1">
    <citation type="submission" date="2017-08" db="EMBL/GenBank/DDBJ databases">
        <title>Genomes of Fischerella (Mastigocladus) sp. strains.</title>
        <authorList>
            <person name="Miller S.R."/>
        </authorList>
    </citation>
    <scope>NUCLEOTIDE SEQUENCE [LARGE SCALE GENOMIC DNA]</scope>
    <source>
        <strain evidence="6 7">CCMEE 5323</strain>
    </source>
</reference>
<feature type="binding site" evidence="5">
    <location>
        <position position="485"/>
    </location>
    <ligand>
        <name>Fe cation</name>
        <dbReference type="ChEBI" id="CHEBI:24875"/>
        <note>catalytic</note>
    </ligand>
</feature>
<dbReference type="GO" id="GO:0016121">
    <property type="term" value="P:carotene catabolic process"/>
    <property type="evidence" value="ECO:0007669"/>
    <property type="project" value="TreeGrafter"/>
</dbReference>
<name>A0A2N6JXD7_FISMU</name>
<dbReference type="PANTHER" id="PTHR10543">
    <property type="entry name" value="BETA-CAROTENE DIOXYGENASE"/>
    <property type="match status" value="1"/>
</dbReference>
<feature type="binding site" evidence="5">
    <location>
        <position position="237"/>
    </location>
    <ligand>
        <name>Fe cation</name>
        <dbReference type="ChEBI" id="CHEBI:24875"/>
        <note>catalytic</note>
    </ligand>
</feature>
<dbReference type="Pfam" id="PF03055">
    <property type="entry name" value="RPE65"/>
    <property type="match status" value="1"/>
</dbReference>
<comment type="similarity">
    <text evidence="1">Belongs to the carotenoid oxygenase family.</text>
</comment>
<dbReference type="EMBL" id="NRQW01000543">
    <property type="protein sequence ID" value="PLZ85041.1"/>
    <property type="molecule type" value="Genomic_DNA"/>
</dbReference>
<dbReference type="RefSeq" id="WP_102205673.1">
    <property type="nucleotide sequence ID" value="NZ_CAWNVR010000674.1"/>
</dbReference>
<dbReference type="GO" id="GO:0046872">
    <property type="term" value="F:metal ion binding"/>
    <property type="evidence" value="ECO:0007669"/>
    <property type="project" value="UniProtKB-KW"/>
</dbReference>
<evidence type="ECO:0000256" key="2">
    <source>
        <dbReference type="ARBA" id="ARBA00022723"/>
    </source>
</evidence>
<dbReference type="Proteomes" id="UP000235036">
    <property type="component" value="Unassembled WGS sequence"/>
</dbReference>
<keyword evidence="7" id="KW-1185">Reference proteome</keyword>